<keyword evidence="5 6" id="KW-0949">S-adenosyl-L-methionine</keyword>
<comment type="subcellular location">
    <subcellularLocation>
        <location evidence="6">Cytoplasm</location>
    </subcellularLocation>
</comment>
<evidence type="ECO:0000256" key="6">
    <source>
        <dbReference type="HAMAP-Rule" id="MF_01007"/>
    </source>
</evidence>
<comment type="caution">
    <text evidence="7">The sequence shown here is derived from an EMBL/GenBank/DDBJ whole genome shotgun (WGS) entry which is preliminary data.</text>
</comment>
<dbReference type="RefSeq" id="WP_154329005.1">
    <property type="nucleotide sequence ID" value="NZ_CP045696.1"/>
</dbReference>
<evidence type="ECO:0000256" key="4">
    <source>
        <dbReference type="ARBA" id="ARBA00022679"/>
    </source>
</evidence>
<dbReference type="Gene3D" id="3.40.50.150">
    <property type="entry name" value="Vaccinia Virus protein VP39"/>
    <property type="match status" value="1"/>
</dbReference>
<dbReference type="EC" id="2.1.1.199" evidence="6"/>
<dbReference type="GO" id="GO:0071424">
    <property type="term" value="F:rRNA (cytosine-N4-)-methyltransferase activity"/>
    <property type="evidence" value="ECO:0007669"/>
    <property type="project" value="UniProtKB-UniRule"/>
</dbReference>
<gene>
    <name evidence="6 7" type="primary">rsmH</name>
    <name evidence="7" type="ORF">FYJ29_12750</name>
</gene>
<protein>
    <recommendedName>
        <fullName evidence="6">Ribosomal RNA small subunit methyltransferase H</fullName>
        <ecNumber evidence="6">2.1.1.199</ecNumber>
    </recommendedName>
    <alternativeName>
        <fullName evidence="6">16S rRNA m(4)C1402 methyltransferase</fullName>
    </alternativeName>
    <alternativeName>
        <fullName evidence="6">rRNA (cytosine-N(4)-)-methyltransferase RsmH</fullName>
    </alternativeName>
</protein>
<dbReference type="PANTHER" id="PTHR11265">
    <property type="entry name" value="S-ADENOSYL-METHYLTRANSFERASE MRAW"/>
    <property type="match status" value="1"/>
</dbReference>
<dbReference type="GO" id="GO:0005737">
    <property type="term" value="C:cytoplasm"/>
    <property type="evidence" value="ECO:0007669"/>
    <property type="project" value="UniProtKB-SubCell"/>
</dbReference>
<reference evidence="7 8" key="1">
    <citation type="submission" date="2019-08" db="EMBL/GenBank/DDBJ databases">
        <title>In-depth cultivation of the pig gut microbiome towards novel bacterial diversity and tailored functional studies.</title>
        <authorList>
            <person name="Wylensek D."/>
            <person name="Hitch T.C.A."/>
            <person name="Clavel T."/>
        </authorList>
    </citation>
    <scope>NUCLEOTIDE SEQUENCE [LARGE SCALE GENOMIC DNA]</scope>
    <source>
        <strain evidence="7 8">Oil-RF-744-WCA-WT-10</strain>
    </source>
</reference>
<evidence type="ECO:0000256" key="1">
    <source>
        <dbReference type="ARBA" id="ARBA00010396"/>
    </source>
</evidence>
<keyword evidence="4 6" id="KW-0808">Transferase</keyword>
<dbReference type="NCBIfam" id="TIGR00006">
    <property type="entry name" value="16S rRNA (cytosine(1402)-N(4))-methyltransferase RsmH"/>
    <property type="match status" value="1"/>
</dbReference>
<proteinExistence type="inferred from homology"/>
<evidence type="ECO:0000313" key="7">
    <source>
        <dbReference type="EMBL" id="MSS18615.1"/>
    </source>
</evidence>
<accession>A0A6L5XGG7</accession>
<dbReference type="PIRSF" id="PIRSF004486">
    <property type="entry name" value="MraW"/>
    <property type="match status" value="1"/>
</dbReference>
<dbReference type="EMBL" id="VULT01000027">
    <property type="protein sequence ID" value="MSS18615.1"/>
    <property type="molecule type" value="Genomic_DNA"/>
</dbReference>
<dbReference type="InterPro" id="IPR029063">
    <property type="entry name" value="SAM-dependent_MTases_sf"/>
</dbReference>
<keyword evidence="3 6" id="KW-0489">Methyltransferase</keyword>
<comment type="function">
    <text evidence="6">Specifically methylates the N4 position of cytidine in position 1402 (C1402) of 16S rRNA.</text>
</comment>
<comment type="similarity">
    <text evidence="1 6">Belongs to the methyltransferase superfamily. RsmH family.</text>
</comment>
<keyword evidence="2 6" id="KW-0698">rRNA processing</keyword>
<name>A0A6L5XGG7_9BACT</name>
<comment type="catalytic activity">
    <reaction evidence="6">
        <text>cytidine(1402) in 16S rRNA + S-adenosyl-L-methionine = N(4)-methylcytidine(1402) in 16S rRNA + S-adenosyl-L-homocysteine + H(+)</text>
        <dbReference type="Rhea" id="RHEA:42928"/>
        <dbReference type="Rhea" id="RHEA-COMP:10286"/>
        <dbReference type="Rhea" id="RHEA-COMP:10287"/>
        <dbReference type="ChEBI" id="CHEBI:15378"/>
        <dbReference type="ChEBI" id="CHEBI:57856"/>
        <dbReference type="ChEBI" id="CHEBI:59789"/>
        <dbReference type="ChEBI" id="CHEBI:74506"/>
        <dbReference type="ChEBI" id="CHEBI:82748"/>
        <dbReference type="EC" id="2.1.1.199"/>
    </reaction>
</comment>
<dbReference type="AlphaFoldDB" id="A0A6L5XGG7"/>
<dbReference type="InterPro" id="IPR023397">
    <property type="entry name" value="SAM-dep_MeTrfase_MraW_recog"/>
</dbReference>
<dbReference type="SUPFAM" id="SSF81799">
    <property type="entry name" value="Putative methyltransferase TM0872, insert domain"/>
    <property type="match status" value="1"/>
</dbReference>
<feature type="binding site" evidence="6">
    <location>
        <begin position="37"/>
        <end position="39"/>
    </location>
    <ligand>
        <name>S-adenosyl-L-methionine</name>
        <dbReference type="ChEBI" id="CHEBI:59789"/>
    </ligand>
</feature>
<evidence type="ECO:0000256" key="2">
    <source>
        <dbReference type="ARBA" id="ARBA00022552"/>
    </source>
</evidence>
<dbReference type="Gene3D" id="1.10.150.170">
    <property type="entry name" value="Putative methyltransferase TM0872, insert domain"/>
    <property type="match status" value="1"/>
</dbReference>
<evidence type="ECO:0000256" key="3">
    <source>
        <dbReference type="ARBA" id="ARBA00022603"/>
    </source>
</evidence>
<dbReference type="HAMAP" id="MF_01007">
    <property type="entry name" value="16SrRNA_methyltr_H"/>
    <property type="match status" value="1"/>
</dbReference>
<dbReference type="GO" id="GO:0070475">
    <property type="term" value="P:rRNA base methylation"/>
    <property type="evidence" value="ECO:0007669"/>
    <property type="project" value="UniProtKB-UniRule"/>
</dbReference>
<dbReference type="Proteomes" id="UP000483362">
    <property type="component" value="Unassembled WGS sequence"/>
</dbReference>
<dbReference type="PANTHER" id="PTHR11265:SF0">
    <property type="entry name" value="12S RRNA N4-METHYLCYTIDINE METHYLTRANSFERASE"/>
    <property type="match status" value="1"/>
</dbReference>
<sequence>MDDNQQVYHIPALLQECMTGLDIKPGGTYVDVTFGGGGHSRELLSRLGPTGRLYGMDQDMDAYGNRIADSRFTFVHGNFAFLKNFLRYYGVDSVDGILADLGVSFHHFDDKDRGFSFRFDGRLDMRMNRDAAHDAAWVVANYDEQRLASVLYLYGELRQSRRMASAIVKARASQPIATTEQLAALLKPYLKPGAEKKELAQVFQALRIEVNHEIDALKRLLEQSLDVLKPGGRLVVITYHSLEDRLVKNYMRAGNIEGKVDKDFYGRVSTPWQLVNNKVIVPGAQEVERNPRSRSAKLRIACKKAAAGN</sequence>
<dbReference type="InterPro" id="IPR002903">
    <property type="entry name" value="RsmH"/>
</dbReference>
<dbReference type="SUPFAM" id="SSF53335">
    <property type="entry name" value="S-adenosyl-L-methionine-dependent methyltransferases"/>
    <property type="match status" value="1"/>
</dbReference>
<keyword evidence="8" id="KW-1185">Reference proteome</keyword>
<feature type="binding site" evidence="6">
    <location>
        <position position="100"/>
    </location>
    <ligand>
        <name>S-adenosyl-L-methionine</name>
        <dbReference type="ChEBI" id="CHEBI:59789"/>
    </ligand>
</feature>
<evidence type="ECO:0000256" key="5">
    <source>
        <dbReference type="ARBA" id="ARBA00022691"/>
    </source>
</evidence>
<feature type="binding site" evidence="6">
    <location>
        <position position="57"/>
    </location>
    <ligand>
        <name>S-adenosyl-L-methionine</name>
        <dbReference type="ChEBI" id="CHEBI:59789"/>
    </ligand>
</feature>
<dbReference type="Pfam" id="PF01795">
    <property type="entry name" value="Methyltransf_5"/>
    <property type="match status" value="1"/>
</dbReference>
<organism evidence="7 8">
    <name type="scientific">Sodaliphilus pleomorphus</name>
    <dbReference type="NCBI Taxonomy" id="2606626"/>
    <lineage>
        <taxon>Bacteria</taxon>
        <taxon>Pseudomonadati</taxon>
        <taxon>Bacteroidota</taxon>
        <taxon>Bacteroidia</taxon>
        <taxon>Bacteroidales</taxon>
        <taxon>Muribaculaceae</taxon>
        <taxon>Sodaliphilus</taxon>
    </lineage>
</organism>
<keyword evidence="6" id="KW-0963">Cytoplasm</keyword>
<feature type="binding site" evidence="6">
    <location>
        <position position="107"/>
    </location>
    <ligand>
        <name>S-adenosyl-L-methionine</name>
        <dbReference type="ChEBI" id="CHEBI:59789"/>
    </ligand>
</feature>
<feature type="binding site" evidence="6">
    <location>
        <position position="79"/>
    </location>
    <ligand>
        <name>S-adenosyl-L-methionine</name>
        <dbReference type="ChEBI" id="CHEBI:59789"/>
    </ligand>
</feature>
<evidence type="ECO:0000313" key="8">
    <source>
        <dbReference type="Proteomes" id="UP000483362"/>
    </source>
</evidence>